<dbReference type="PROSITE" id="PS51208">
    <property type="entry name" value="AUTOTRANSPORTER"/>
    <property type="match status" value="1"/>
</dbReference>
<dbReference type="HOGENOM" id="CLU_226664_0_0_5"/>
<proteinExistence type="predicted"/>
<name>B0T4N4_CAUSK</name>
<reference evidence="3" key="1">
    <citation type="submission" date="2008-01" db="EMBL/GenBank/DDBJ databases">
        <title>Complete sequence of chromosome of Caulobacter sp. K31.</title>
        <authorList>
            <consortium name="US DOE Joint Genome Institute"/>
            <person name="Copeland A."/>
            <person name="Lucas S."/>
            <person name="Lapidus A."/>
            <person name="Barry K."/>
            <person name="Glavina del Rio T."/>
            <person name="Dalin E."/>
            <person name="Tice H."/>
            <person name="Pitluck S."/>
            <person name="Bruce D."/>
            <person name="Goodwin L."/>
            <person name="Thompson L.S."/>
            <person name="Brettin T."/>
            <person name="Detter J.C."/>
            <person name="Han C."/>
            <person name="Schmutz J."/>
            <person name="Larimer F."/>
            <person name="Land M."/>
            <person name="Hauser L."/>
            <person name="Kyrpides N."/>
            <person name="Kim E."/>
            <person name="Stephens C."/>
            <person name="Richardson P."/>
        </authorList>
    </citation>
    <scope>NUCLEOTIDE SEQUENCE [LARGE SCALE GENOMIC DNA]</scope>
    <source>
        <strain evidence="3">K31</strain>
    </source>
</reference>
<dbReference type="InterPro" id="IPR036709">
    <property type="entry name" value="Autotransporte_beta_dom_sf"/>
</dbReference>
<feature type="domain" description="Autotransporter" evidence="2">
    <location>
        <begin position="2566"/>
        <end position="2848"/>
    </location>
</feature>
<dbReference type="InterPro" id="IPR005546">
    <property type="entry name" value="Autotransporte_beta"/>
</dbReference>
<dbReference type="SUPFAM" id="SSF103515">
    <property type="entry name" value="Autotransporter"/>
    <property type="match status" value="1"/>
</dbReference>
<organism evidence="3">
    <name type="scientific">Caulobacter sp. (strain K31)</name>
    <dbReference type="NCBI Taxonomy" id="366602"/>
    <lineage>
        <taxon>Bacteria</taxon>
        <taxon>Pseudomonadati</taxon>
        <taxon>Pseudomonadota</taxon>
        <taxon>Alphaproteobacteria</taxon>
        <taxon>Caulobacterales</taxon>
        <taxon>Caulobacteraceae</taxon>
        <taxon>Caulobacter</taxon>
    </lineage>
</organism>
<protein>
    <submittedName>
        <fullName evidence="3">Outer membrane autotransporter barrel domain protein</fullName>
    </submittedName>
</protein>
<dbReference type="EMBL" id="CP000927">
    <property type="protein sequence ID" value="ABZ70986.1"/>
    <property type="molecule type" value="Genomic_DNA"/>
</dbReference>
<evidence type="ECO:0000259" key="2">
    <source>
        <dbReference type="PROSITE" id="PS51208"/>
    </source>
</evidence>
<evidence type="ECO:0000313" key="3">
    <source>
        <dbReference type="EMBL" id="ABZ70986.1"/>
    </source>
</evidence>
<accession>B0T4N4</accession>
<evidence type="ECO:0000256" key="1">
    <source>
        <dbReference type="SAM" id="SignalP"/>
    </source>
</evidence>
<dbReference type="OrthoDB" id="7354434at2"/>
<dbReference type="KEGG" id="cak:Caul_1857"/>
<dbReference type="STRING" id="366602.Caul_1857"/>
<feature type="chain" id="PRO_5002755905" evidence="1">
    <location>
        <begin position="31"/>
        <end position="2848"/>
    </location>
</feature>
<sequence length="2848" mass="274597" precursor="true">MMTRSSSKRTILAGSSLLVMAIAAAQPALAQDTTISSSITTGSTWNGTTAPGSNFTVTSSGAINTADPAAITVAGTVGALLGTLLNSGQILDAAASGYGISIGSVSVGVVNNSGLISGASAIYNTGTLGAVSNTGTVSGTARGIYLSSTGSIGSLNNSGLIAAGTLGSMAAGGIANSGRIGTIVNNGTIISAHSSGIGNNQSTGSIGQLVNNGLISGVTGGIWNQGTFSQITNTGQIVGTQAGIFQVAGVLSALDNSGTISGGSYGVSIGGGNVGTLVNSGLLSGPIALTIASGATLGGVANSGVIAGNIVNRSVNVLTITGGTGTQIGTLTGSTLTNQGSIINTVSNLVFGSGNLLLNDNINVTGRTVSNVGAALSLNSIVNVAGAFSQTAGSLQIDPMTGGLIVSGGATFSGGTVKSTFQSTGNYLAGSYTLLNASSLNLTGATVSINSLTGLYKSTSTVGNKLLLSVNNDYIGGALASLTNAAALTSASTGLYVATTGSIGTLTNTGTLGGGQFGINNRGTIGTLLNAGRVTDNSFTALWNQGSIGQLINTGTIINSSWAILNTGNLATLTNSGLISGAGNAIQNSGVITLVNNSGTMSGGSNAIAGNFGTIVNSGVILGDINKYGGSIGAIIGGANGTIGTLTGFTVGTQGTIGASSNLTFASGALLLNDSITAVGIAASALTVSNTGADITLATIVNVNGNFRQTAGTLTLGGTGKLVVTQAASLTGGAITTSTGGLSSSSTYLKGAVGGTLVAGGAGSSYSGVNVSITSGFTGLTGASTTSGNNLLLAIANDYVGDTQVSISNSGSISGVSYALYVAGTGSIGTFTNSGVLTGLSTGATNNGSIGSLSNSGLISGAMKGLGNQATIANLTNTSTGTILGGTAAGLQNDTWLGTLTNAGYISSGSAGFANYGTLGLLTNSGSISGGPQALYLVGTVGTVSNSGTITSGQTGIYVGATMSALVNSGFIGNTSNALNLGGTLDTLINAAGGTISGGNALYMSGSLGGFANSGVVKGKIDNQSVNNLTITGGAGATVGTLTGLTGVGTINNTLSNLIFASGNLLLNDRIVATGHTVSNTGANLSLTSNISITGAYSQSAGTLNLIPGASSLIVIGAANITGGTVAASLSATGNYLAGVQTLVSASSLNLTGATVSINSLTGLYKSTSTVGNKLLLSVNNDYIGGALASLTNAASLTSASTGLYVATTGSIGTLTNTGTLGGGQFGINNRGTIGTLLNAGRVTDNSFTALWNQGSIGQLINTGTIINSSWAILNTGNLATLTNSGLISGAGNAIQNNGVITLVNNSGTMSGGSNAVAGNFGTIVNSGVILGDINKYGGSIGAIIGGANGTIGTLTGFTVGTQGTIGASSNLTFASGALLLNDSITAAGIAASALTVSNTGADITLATIVNVNGNFRQTAGMLNLGGTGKLVVTQAASLTGGTVSTSLSSTGNYLAGNTAGTLVQGGAGSSYAGVAVTGGTPGLALSAGASGNNLVVTADNNYVGASLASLSNTGSLTADYSVYVASTGSLGSLTNSGTLSGSIAALYNAGTLGAIANTGVIAGNIENVAAQDLIFTGGAGASVGTLTGLAGAPGTITNTAGDVVFASGNLVLNDQIVATGHTVSNTGANLSLVSNISITGDYSQSAGTLNLIPGASSLIVSGVASITGGTVATSLPLNANYLAGGGAGTLVQGGAGSSYAGVTLSIAATPGLALTASVSGNDLVMTVANNYVGSTLATLSNTGSLTADYPVYLAATSNLGSLSNSGTLSGAVAALYNAGTLGVISNTGVIAGNIVNVAAQGLTFTGAAASGVGTLTGFGGGRGTITNTGGDVVFAAGNLLLNDDIVVTGHGVSNTGAALTLANSANITGDYSQTAGSLNLASGQKLIVSGAASLTGGTVSTSLSSTGNYLAGSTAGTLVQGGAGSSYAGVAVTTGTTPGLALSAGTSGNNLVVTAGNNYVGASLASLSNTGSLTADYPVYVASTGSLASLTNSGTLSGSIAALYNAGTLGVIANTGVIAGNIENVAAQDLIFTGGAGPSIGAPTTFAGKSGSVAMTSMIAGDIETSPMRALAAPSAAASGVGTLTGFGGGRGTITNTGGDVVFAAGNLLLNDDIVVTGHGVSNTGAALTLANSANITGDYSQTAGSLNLASGQKLIVSGAASLTGGTVSTSLSATANYLAGSTAGTLVQGGVGSSYAGVVVTTGTTPGLALSGGTSGANLVVTAGNNYVGASLAGLSNTGSLTADYPVYVASTGSLASLNNSGTLSGAVAALYNAGTLGTIANTGVIAGNIENLSSTDLRIAGGSGASFGTLTGYAASSQGAINNLSSNVVLTGNILLNDTLNLGDHTLIANDATLQLNSITRVNGNYSQSGGMLLIGVTSTTAYGQLQVSGTASLTGATVKLVALGTGTISAGGAYTVVKATGGLTYSNLTSSVSGLEGAFSSVASEGATGLVLTIDRAVQPTRFAAAGAAAGGAGVGTGMALDAIADAGGALAAPVITDVLMPLAILSSADQQRGVIQLSPSQLAPQVVAVAMSPALNAITRHQDALMANAGGPASCALTSDVPSQNGVVWGQFLFNSSKRDVAAGATSYDATNYGVVVGADVVNTANLVVGGALNWTKTAADGRAELAGSTTRISSVQASGYFTWRPGDARSPGLSMSGQFGVGYNAYRQHRQIDFLGRTASASFDGRQYLGQLRAGYTIPLADAISVTPFASVRAVHLKNDGYTESGAGAANLQVGRLTVDSVSHEIGIQGGATLDTAAGRISPSLKIGWVHNYDNGPIPLNAALGGVAFSSSSARVARDGATVNAGVSFVQNERLRVGVQYDGELRRAFQSHSATVELRYRF</sequence>
<dbReference type="SMART" id="SM00869">
    <property type="entry name" value="Autotransporter"/>
    <property type="match status" value="1"/>
</dbReference>
<dbReference type="eggNOG" id="COG4625">
    <property type="taxonomic scope" value="Bacteria"/>
</dbReference>
<keyword evidence="1" id="KW-0732">Signal</keyword>
<feature type="signal peptide" evidence="1">
    <location>
        <begin position="1"/>
        <end position="30"/>
    </location>
</feature>
<gene>
    <name evidence="3" type="ordered locus">Caul_1857</name>
</gene>